<evidence type="ECO:0000313" key="2">
    <source>
        <dbReference type="Proteomes" id="UP000031036"/>
    </source>
</evidence>
<dbReference type="AlphaFoldDB" id="A0A0B2V1C7"/>
<organism evidence="1 2">
    <name type="scientific">Toxocara canis</name>
    <name type="common">Canine roundworm</name>
    <dbReference type="NCBI Taxonomy" id="6265"/>
    <lineage>
        <taxon>Eukaryota</taxon>
        <taxon>Metazoa</taxon>
        <taxon>Ecdysozoa</taxon>
        <taxon>Nematoda</taxon>
        <taxon>Chromadorea</taxon>
        <taxon>Rhabditida</taxon>
        <taxon>Spirurina</taxon>
        <taxon>Ascaridomorpha</taxon>
        <taxon>Ascaridoidea</taxon>
        <taxon>Toxocaridae</taxon>
        <taxon>Toxocara</taxon>
    </lineage>
</organism>
<reference evidence="1 2" key="1">
    <citation type="submission" date="2014-11" db="EMBL/GenBank/DDBJ databases">
        <title>Genetic blueprint of the zoonotic pathogen Toxocara canis.</title>
        <authorList>
            <person name="Zhu X.-Q."/>
            <person name="Korhonen P.K."/>
            <person name="Cai H."/>
            <person name="Young N.D."/>
            <person name="Nejsum P."/>
            <person name="von Samson-Himmelstjerna G."/>
            <person name="Boag P.R."/>
            <person name="Tan P."/>
            <person name="Li Q."/>
            <person name="Min J."/>
            <person name="Yang Y."/>
            <person name="Wang X."/>
            <person name="Fang X."/>
            <person name="Hall R.S."/>
            <person name="Hofmann A."/>
            <person name="Sternberg P.W."/>
            <person name="Jex A.R."/>
            <person name="Gasser R.B."/>
        </authorList>
    </citation>
    <scope>NUCLEOTIDE SEQUENCE [LARGE SCALE GENOMIC DNA]</scope>
    <source>
        <strain evidence="1">PN_DK_2014</strain>
    </source>
</reference>
<keyword evidence="2" id="KW-1185">Reference proteome</keyword>
<evidence type="ECO:0000313" key="1">
    <source>
        <dbReference type="EMBL" id="KHN74830.1"/>
    </source>
</evidence>
<sequence>MDPFSLRRELGLPILEAAEFMSSRSANECEIQIEMDPFSLRRELGLPILEAAEFMSSRSANECEKVMIYDDAYVCGIGGSPFFAYAFLFRSPSKFSMAAPIPLSCGVILNPLQPADDVSAFLAKNLEVAVVLSESEQFSDISSDQSPVVEAHVDVASPDEFSISGVSDFWRNCEESVKQVVIDSESGEFSRTDAG</sequence>
<accession>A0A0B2V1C7</accession>
<gene>
    <name evidence="1" type="ORF">Tcan_16622</name>
</gene>
<comment type="caution">
    <text evidence="1">The sequence shown here is derived from an EMBL/GenBank/DDBJ whole genome shotgun (WGS) entry which is preliminary data.</text>
</comment>
<dbReference type="Proteomes" id="UP000031036">
    <property type="component" value="Unassembled WGS sequence"/>
</dbReference>
<proteinExistence type="predicted"/>
<name>A0A0B2V1C7_TOXCA</name>
<protein>
    <submittedName>
        <fullName evidence="1">Uncharacterized protein</fullName>
    </submittedName>
</protein>
<dbReference type="EMBL" id="JPKZ01002820">
    <property type="protein sequence ID" value="KHN74830.1"/>
    <property type="molecule type" value="Genomic_DNA"/>
</dbReference>